<dbReference type="Proteomes" id="UP000013456">
    <property type="component" value="Chromosome 8"/>
</dbReference>
<dbReference type="AlphaFoldDB" id="G7N044"/>
<gene>
    <name evidence="1" type="ORF">EGK_19276</name>
</gene>
<feature type="non-terminal residue" evidence="1">
    <location>
        <position position="109"/>
    </location>
</feature>
<protein>
    <submittedName>
        <fullName evidence="1">Uncharacterized protein</fullName>
    </submittedName>
</protein>
<feature type="non-terminal residue" evidence="1">
    <location>
        <position position="1"/>
    </location>
</feature>
<evidence type="ECO:0000313" key="1">
    <source>
        <dbReference type="EMBL" id="EHH28770.1"/>
    </source>
</evidence>
<organism evidence="1">
    <name type="scientific">Macaca mulatta</name>
    <name type="common">Rhesus macaque</name>
    <dbReference type="NCBI Taxonomy" id="9544"/>
    <lineage>
        <taxon>Eukaryota</taxon>
        <taxon>Metazoa</taxon>
        <taxon>Chordata</taxon>
        <taxon>Craniata</taxon>
        <taxon>Vertebrata</taxon>
        <taxon>Euteleostomi</taxon>
        <taxon>Mammalia</taxon>
        <taxon>Eutheria</taxon>
        <taxon>Euarchontoglires</taxon>
        <taxon>Primates</taxon>
        <taxon>Haplorrhini</taxon>
        <taxon>Catarrhini</taxon>
        <taxon>Cercopithecidae</taxon>
        <taxon>Cercopithecinae</taxon>
        <taxon>Macaca</taxon>
    </lineage>
</organism>
<dbReference type="EMBL" id="CM001260">
    <property type="protein sequence ID" value="EHH28770.1"/>
    <property type="molecule type" value="Genomic_DNA"/>
</dbReference>
<proteinExistence type="predicted"/>
<accession>G7N044</accession>
<name>G7N044_MACMU</name>
<reference evidence="1" key="1">
    <citation type="journal article" date="2011" name="Nat. Biotechnol.">
        <title>Genome sequencing and comparison of two nonhuman primate animal models, the cynomolgus and Chinese rhesus macaques.</title>
        <authorList>
            <person name="Yan G."/>
            <person name="Zhang G."/>
            <person name="Fang X."/>
            <person name="Zhang Y."/>
            <person name="Li C."/>
            <person name="Ling F."/>
            <person name="Cooper D.N."/>
            <person name="Li Q."/>
            <person name="Li Y."/>
            <person name="van Gool A.J."/>
            <person name="Du H."/>
            <person name="Chen J."/>
            <person name="Chen R."/>
            <person name="Zhang P."/>
            <person name="Huang Z."/>
            <person name="Thompson J.R."/>
            <person name="Meng Y."/>
            <person name="Bai Y."/>
            <person name="Wang J."/>
            <person name="Zhuo M."/>
            <person name="Wang T."/>
            <person name="Huang Y."/>
            <person name="Wei L."/>
            <person name="Li J."/>
            <person name="Wang Z."/>
            <person name="Hu H."/>
            <person name="Yang P."/>
            <person name="Le L."/>
            <person name="Stenson P.D."/>
            <person name="Li B."/>
            <person name="Liu X."/>
            <person name="Ball E.V."/>
            <person name="An N."/>
            <person name="Huang Q."/>
            <person name="Zhang Y."/>
            <person name="Fan W."/>
            <person name="Zhang X."/>
            <person name="Li Y."/>
            <person name="Wang W."/>
            <person name="Katze M.G."/>
            <person name="Su B."/>
            <person name="Nielsen R."/>
            <person name="Yang H."/>
            <person name="Wang J."/>
            <person name="Wang X."/>
            <person name="Wang J."/>
        </authorList>
    </citation>
    <scope>NUCLEOTIDE SEQUENCE [LARGE SCALE GENOMIC DNA]</scope>
    <source>
        <strain evidence="1">CR-5</strain>
    </source>
</reference>
<sequence>LNRLCLQPGLLPTAVYLPHWERSSRDREEKEAPFFKLLSRRLMFCVHARQRTQNVPINKYQRLAVKMKEEAALHEKLNMENTRQKENQNVGSLEMIDNMLKQVERRELK</sequence>